<protein>
    <submittedName>
        <fullName evidence="3">C4-dicarboxylate ABC transporter substrate-bindi ng protein</fullName>
    </submittedName>
</protein>
<dbReference type="AlphaFoldDB" id="A0A401FQM5"/>
<dbReference type="EMBL" id="BEXT01000001">
    <property type="protein sequence ID" value="GBC59165.1"/>
    <property type="molecule type" value="Genomic_DNA"/>
</dbReference>
<dbReference type="OrthoDB" id="8912194at2"/>
<keyword evidence="1 2" id="KW-0732">Signal</keyword>
<feature type="chain" id="PRO_5019307202" evidence="2">
    <location>
        <begin position="33"/>
        <end position="343"/>
    </location>
</feature>
<dbReference type="RefSeq" id="WP_124326700.1">
    <property type="nucleotide sequence ID" value="NZ_BEXT01000001.1"/>
</dbReference>
<dbReference type="Proteomes" id="UP000288096">
    <property type="component" value="Unassembled WGS sequence"/>
</dbReference>
<dbReference type="InterPro" id="IPR018389">
    <property type="entry name" value="DctP_fam"/>
</dbReference>
<reference evidence="4" key="2">
    <citation type="submission" date="2019-01" db="EMBL/GenBank/DDBJ databases">
        <title>Genome sequence of Desulfonema ishimotonii strain Tokyo 01.</title>
        <authorList>
            <person name="Fukui M."/>
        </authorList>
    </citation>
    <scope>NUCLEOTIDE SEQUENCE [LARGE SCALE GENOMIC DNA]</scope>
    <source>
        <strain evidence="4">Tokyo 01</strain>
    </source>
</reference>
<name>A0A401FQM5_9BACT</name>
<reference evidence="4" key="1">
    <citation type="submission" date="2017-11" db="EMBL/GenBank/DDBJ databases">
        <authorList>
            <person name="Watanabe M."/>
            <person name="Kojima H."/>
        </authorList>
    </citation>
    <scope>NUCLEOTIDE SEQUENCE [LARGE SCALE GENOMIC DNA]</scope>
    <source>
        <strain evidence="4">Tokyo 01</strain>
    </source>
</reference>
<feature type="signal peptide" evidence="2">
    <location>
        <begin position="1"/>
        <end position="32"/>
    </location>
</feature>
<organism evidence="3 4">
    <name type="scientific">Desulfonema ishimotonii</name>
    <dbReference type="NCBI Taxonomy" id="45657"/>
    <lineage>
        <taxon>Bacteria</taxon>
        <taxon>Pseudomonadati</taxon>
        <taxon>Thermodesulfobacteriota</taxon>
        <taxon>Desulfobacteria</taxon>
        <taxon>Desulfobacterales</taxon>
        <taxon>Desulfococcaceae</taxon>
        <taxon>Desulfonema</taxon>
    </lineage>
</organism>
<evidence type="ECO:0000313" key="3">
    <source>
        <dbReference type="EMBL" id="GBC59165.1"/>
    </source>
</evidence>
<dbReference type="PANTHER" id="PTHR33376:SF15">
    <property type="entry name" value="BLL6794 PROTEIN"/>
    <property type="match status" value="1"/>
</dbReference>
<comment type="caution">
    <text evidence="3">The sequence shown here is derived from an EMBL/GenBank/DDBJ whole genome shotgun (WGS) entry which is preliminary data.</text>
</comment>
<dbReference type="InterPro" id="IPR038404">
    <property type="entry name" value="TRAP_DctP_sf"/>
</dbReference>
<accession>A0A401FQM5</accession>
<proteinExistence type="predicted"/>
<dbReference type="PANTHER" id="PTHR33376">
    <property type="match status" value="1"/>
</dbReference>
<dbReference type="GO" id="GO:0055085">
    <property type="term" value="P:transmembrane transport"/>
    <property type="evidence" value="ECO:0007669"/>
    <property type="project" value="InterPro"/>
</dbReference>
<dbReference type="NCBIfam" id="NF037995">
    <property type="entry name" value="TRAP_S1"/>
    <property type="match status" value="1"/>
</dbReference>
<dbReference type="CDD" id="cd13665">
    <property type="entry name" value="PBP2_TRAP_Dctp3_4"/>
    <property type="match status" value="1"/>
</dbReference>
<evidence type="ECO:0000256" key="2">
    <source>
        <dbReference type="SAM" id="SignalP"/>
    </source>
</evidence>
<dbReference type="Pfam" id="PF03480">
    <property type="entry name" value="DctP"/>
    <property type="match status" value="1"/>
</dbReference>
<keyword evidence="4" id="KW-1185">Reference proteome</keyword>
<dbReference type="Gene3D" id="3.40.190.170">
    <property type="entry name" value="Bacterial extracellular solute-binding protein, family 7"/>
    <property type="match status" value="1"/>
</dbReference>
<evidence type="ECO:0000256" key="1">
    <source>
        <dbReference type="ARBA" id="ARBA00022729"/>
    </source>
</evidence>
<sequence length="343" mass="37661">MKKRNLSRIFMCTAMALALVFSALCIPGPVAAKTVQLNYANFPPAPTFPCVQMERWKKEVEKRTNGQVRINTFPGGTLLGAKNMMDGVISGQADIGCLCMAYQPGRFMLTNATSLPLGIPSAKVGSLVLWDLYNKYQPKSFAKVKVLTMFTTAPANIMSEKPVKTLVDLRGMDLRASGGAAQILSAWGANQVGMPMSATPEALQKGVVQGLFSSLEVMKDLKFAEICKHVTMTDTVIYPFAVVMNMDRWNALPDDVKKVMTELGEEQAMWTGEYMDSHVTESVEWSKTTHQVEIITLSDAEKAKWNALLQPITDKWVGEAKAKGLPAAAIVEDIKAFTQKRAQ</sequence>
<gene>
    <name evidence="3" type="ORF">DENIS_0101</name>
</gene>
<evidence type="ECO:0000313" key="4">
    <source>
        <dbReference type="Proteomes" id="UP000288096"/>
    </source>
</evidence>